<evidence type="ECO:0000313" key="23">
    <source>
        <dbReference type="Ensembl" id="ENSPNAP00000005842.1"/>
    </source>
</evidence>
<dbReference type="Gene3D" id="1.20.120.350">
    <property type="entry name" value="Voltage-gated potassium channels. Chain C"/>
    <property type="match status" value="1"/>
</dbReference>
<keyword evidence="19" id="KW-0175">Coiled coil</keyword>
<dbReference type="Pfam" id="PF02214">
    <property type="entry name" value="BTB_2"/>
    <property type="match status" value="1"/>
</dbReference>
<dbReference type="PANTHER" id="PTHR11537">
    <property type="entry name" value="VOLTAGE-GATED POTASSIUM CHANNEL"/>
    <property type="match status" value="1"/>
</dbReference>
<comment type="similarity">
    <text evidence="15">Belongs to the potassium channel family. V (TC 1.A.1.2) subfamily. Kv8.2/KCNV2 sub-subfamily.</text>
</comment>
<dbReference type="PANTHER" id="PTHR11537:SF40">
    <property type="entry name" value="POTASSIUM VOLTAGE-GATED CHANNEL SUBFAMILY V MEMBER 2"/>
    <property type="match status" value="1"/>
</dbReference>
<evidence type="ECO:0000256" key="5">
    <source>
        <dbReference type="ARBA" id="ARBA00022692"/>
    </source>
</evidence>
<feature type="coiled-coil region" evidence="19">
    <location>
        <begin position="171"/>
        <end position="201"/>
    </location>
</feature>
<protein>
    <recommendedName>
        <fullName evidence="17">Potassium voltage-gated channel subfamily V member 2</fullName>
    </recommendedName>
    <alternativeName>
        <fullName evidence="18">Voltage-gated potassium channel subunit Kv8.2</fullName>
    </alternativeName>
</protein>
<organism evidence="23 24">
    <name type="scientific">Pygocentrus nattereri</name>
    <name type="common">Red-bellied piranha</name>
    <dbReference type="NCBI Taxonomy" id="42514"/>
    <lineage>
        <taxon>Eukaryota</taxon>
        <taxon>Metazoa</taxon>
        <taxon>Chordata</taxon>
        <taxon>Craniata</taxon>
        <taxon>Vertebrata</taxon>
        <taxon>Euteleostomi</taxon>
        <taxon>Actinopterygii</taxon>
        <taxon>Neopterygii</taxon>
        <taxon>Teleostei</taxon>
        <taxon>Ostariophysi</taxon>
        <taxon>Characiformes</taxon>
        <taxon>Characoidei</taxon>
        <taxon>Pygocentrus</taxon>
    </lineage>
</organism>
<reference evidence="23" key="2">
    <citation type="submission" date="2025-08" db="UniProtKB">
        <authorList>
            <consortium name="Ensembl"/>
        </authorList>
    </citation>
    <scope>IDENTIFICATION</scope>
</reference>
<evidence type="ECO:0000256" key="1">
    <source>
        <dbReference type="ARBA" id="ARBA00004651"/>
    </source>
</evidence>
<keyword evidence="7" id="KW-0851">Voltage-gated channel</keyword>
<keyword evidence="9 20" id="KW-1133">Transmembrane helix</keyword>
<dbReference type="InterPro" id="IPR027359">
    <property type="entry name" value="Volt_channel_dom_sf"/>
</dbReference>
<name>A0A3B4C1T5_PYGNA</name>
<keyword evidence="10" id="KW-0406">Ion transport</keyword>
<keyword evidence="2" id="KW-0813">Transport</keyword>
<evidence type="ECO:0000256" key="13">
    <source>
        <dbReference type="ARBA" id="ARBA00023303"/>
    </source>
</evidence>
<dbReference type="InterPro" id="IPR005821">
    <property type="entry name" value="Ion_trans_dom"/>
</dbReference>
<reference evidence="23 24" key="1">
    <citation type="submission" date="2020-10" db="EMBL/GenBank/DDBJ databases">
        <title>Pygocentrus nattereri (red-bellied piranha) genome, fPygNat1, primary haplotype.</title>
        <authorList>
            <person name="Myers G."/>
            <person name="Meyer A."/>
            <person name="Karagic N."/>
            <person name="Pippel M."/>
            <person name="Winkler S."/>
            <person name="Tracey A."/>
            <person name="Wood J."/>
            <person name="Formenti G."/>
            <person name="Howe K."/>
            <person name="Fedrigo O."/>
            <person name="Jarvis E.D."/>
        </authorList>
    </citation>
    <scope>NUCLEOTIDE SEQUENCE [LARGE SCALE GENOMIC DNA]</scope>
</reference>
<keyword evidence="13" id="KW-0407">Ion channel</keyword>
<sequence>MFRRLSLFPSCKIPSELESKDSLFPFAQDNVVRQWNSFGDIYDLYNEDEDDEKPPDPQPHIPSPMKHRALNINVGGKSYQITYKMAARFPKSRIGQLAACTDPGGKLDLCDDYVVKDDEYFFDRDPDVFNSIFNFYRTGVLWIRDELCPRNFLEEIGYWGVRVKMAHRCCRIAFEERSDELEEQLKVQRELEAELEIEEHEEDFEGMFLGQARKKIWNLMENPVSSIPAKLIAVFSSICVLASLVSMTLDTVEEMEYLTPTGELSGKTYLAHIETVCVSFFTAEYLLRLISTPQLASFAKSALNIVDLLAILPQYLQLALEWFASDNYGKHVADMNTVGRIGQVLRVMRLLRIFRILKLARHSTGLRAFGFTLRQCYQQVGCLLLFIVLGIFIFSAMVYSAEHDMPNTNFTSIPHAWWWATVSISTVGYGDMYPETLLGRIFAFGCISFGIILNGLPISMLFNKFSDYYAKLKAHEDSVELGFKRKLRLKQRTQRRLAECCCVDGS</sequence>
<dbReference type="CTD" id="567780"/>
<keyword evidence="8" id="KW-0630">Potassium</keyword>
<evidence type="ECO:0000256" key="6">
    <source>
        <dbReference type="ARBA" id="ARBA00022826"/>
    </source>
</evidence>
<dbReference type="InterPro" id="IPR003968">
    <property type="entry name" value="K_chnl_volt-dep_Kv"/>
</dbReference>
<evidence type="ECO:0000256" key="8">
    <source>
        <dbReference type="ARBA" id="ARBA00022958"/>
    </source>
</evidence>
<dbReference type="GO" id="GO:0008076">
    <property type="term" value="C:voltage-gated potassium channel complex"/>
    <property type="evidence" value="ECO:0007669"/>
    <property type="project" value="InterPro"/>
</dbReference>
<comment type="function">
    <text evidence="14">Potassium channel subunit. Modulates channel activity by shifting the threshold and the half-maximal activation to more negative values.</text>
</comment>
<evidence type="ECO:0000256" key="2">
    <source>
        <dbReference type="ARBA" id="ARBA00022448"/>
    </source>
</evidence>
<dbReference type="GO" id="GO:0001508">
    <property type="term" value="P:action potential"/>
    <property type="evidence" value="ECO:0007669"/>
    <property type="project" value="TreeGrafter"/>
</dbReference>
<proteinExistence type="inferred from homology"/>
<dbReference type="RefSeq" id="XP_017538229.1">
    <property type="nucleotide sequence ID" value="XM_017682740.1"/>
</dbReference>
<evidence type="ECO:0000256" key="7">
    <source>
        <dbReference type="ARBA" id="ARBA00022882"/>
    </source>
</evidence>
<dbReference type="Ensembl" id="ENSPNAT00000004600.2">
    <property type="protein sequence ID" value="ENSPNAP00000005842.1"/>
    <property type="gene ID" value="ENSPNAG00000002026.2"/>
</dbReference>
<evidence type="ECO:0000256" key="20">
    <source>
        <dbReference type="SAM" id="Phobius"/>
    </source>
</evidence>
<dbReference type="GO" id="GO:0005249">
    <property type="term" value="F:voltage-gated potassium channel activity"/>
    <property type="evidence" value="ECO:0007669"/>
    <property type="project" value="InterPro"/>
</dbReference>
<feature type="domain" description="Ion transport" evidence="21">
    <location>
        <begin position="230"/>
        <end position="471"/>
    </location>
</feature>
<dbReference type="RefSeq" id="XP_017538228.1">
    <property type="nucleotide sequence ID" value="XM_017682739.1"/>
</dbReference>
<accession>A0A3B4C1T5</accession>
<dbReference type="PRINTS" id="PR01494">
    <property type="entry name" value="KV9CHANNEL"/>
</dbReference>
<evidence type="ECO:0000256" key="3">
    <source>
        <dbReference type="ARBA" id="ARBA00022475"/>
    </source>
</evidence>
<evidence type="ECO:0000256" key="19">
    <source>
        <dbReference type="SAM" id="Coils"/>
    </source>
</evidence>
<dbReference type="Proteomes" id="UP001501920">
    <property type="component" value="Chromosome 20"/>
</dbReference>
<evidence type="ECO:0000256" key="17">
    <source>
        <dbReference type="ARBA" id="ARBA00070150"/>
    </source>
</evidence>
<evidence type="ECO:0000256" key="18">
    <source>
        <dbReference type="ARBA" id="ARBA00076754"/>
    </source>
</evidence>
<reference evidence="23" key="3">
    <citation type="submission" date="2025-09" db="UniProtKB">
        <authorList>
            <consortium name="Ensembl"/>
        </authorList>
    </citation>
    <scope>IDENTIFICATION</scope>
</reference>
<dbReference type="FunFam" id="3.30.710.10:FF:000093">
    <property type="entry name" value="Potassium voltage-gated channel subfamily V member 2"/>
    <property type="match status" value="1"/>
</dbReference>
<dbReference type="GeneTree" id="ENSGT00940000157438"/>
<dbReference type="PRINTS" id="PR00169">
    <property type="entry name" value="KCHANNEL"/>
</dbReference>
<evidence type="ECO:0000259" key="21">
    <source>
        <dbReference type="Pfam" id="PF00520"/>
    </source>
</evidence>
<keyword evidence="4" id="KW-0633">Potassium transport</keyword>
<feature type="domain" description="Potassium channel tetramerisation-type BTB" evidence="22">
    <location>
        <begin position="70"/>
        <end position="169"/>
    </location>
</feature>
<feature type="transmembrane region" description="Helical" evidence="20">
    <location>
        <begin position="231"/>
        <end position="249"/>
    </location>
</feature>
<evidence type="ECO:0000256" key="16">
    <source>
        <dbReference type="ARBA" id="ARBA00065708"/>
    </source>
</evidence>
<dbReference type="PRINTS" id="PR01491">
    <property type="entry name" value="KVCHANNEL"/>
</dbReference>
<keyword evidence="12" id="KW-0325">Glycoprotein</keyword>
<keyword evidence="11 20" id="KW-0472">Membrane</keyword>
<dbReference type="SUPFAM" id="SSF54695">
    <property type="entry name" value="POZ domain"/>
    <property type="match status" value="1"/>
</dbReference>
<evidence type="ECO:0000256" key="12">
    <source>
        <dbReference type="ARBA" id="ARBA00023180"/>
    </source>
</evidence>
<dbReference type="OrthoDB" id="296522at2759"/>
<evidence type="ECO:0000256" key="9">
    <source>
        <dbReference type="ARBA" id="ARBA00022989"/>
    </source>
</evidence>
<feature type="transmembrane region" description="Helical" evidence="20">
    <location>
        <begin position="380"/>
        <end position="401"/>
    </location>
</feature>
<evidence type="ECO:0000256" key="10">
    <source>
        <dbReference type="ARBA" id="ARBA00023065"/>
    </source>
</evidence>
<dbReference type="AlphaFoldDB" id="A0A3B4C1T5"/>
<evidence type="ECO:0000256" key="11">
    <source>
        <dbReference type="ARBA" id="ARBA00023136"/>
    </source>
</evidence>
<dbReference type="InterPro" id="IPR011333">
    <property type="entry name" value="SKP1/BTB/POZ_sf"/>
</dbReference>
<dbReference type="FunFam" id="1.10.287.70:FF:000005">
    <property type="entry name" value="potassium voltage-gated channel subfamily G member 1"/>
    <property type="match status" value="1"/>
</dbReference>
<dbReference type="Gene3D" id="3.30.710.10">
    <property type="entry name" value="Potassium Channel Kv1.1, Chain A"/>
    <property type="match status" value="1"/>
</dbReference>
<evidence type="ECO:0000256" key="15">
    <source>
        <dbReference type="ARBA" id="ARBA00060936"/>
    </source>
</evidence>
<keyword evidence="3" id="KW-1003">Cell membrane</keyword>
<dbReference type="Pfam" id="PF00520">
    <property type="entry name" value="Ion_trans"/>
    <property type="match status" value="1"/>
</dbReference>
<dbReference type="GeneID" id="108411263"/>
<dbReference type="SUPFAM" id="SSF81324">
    <property type="entry name" value="Voltage-gated potassium channels"/>
    <property type="match status" value="1"/>
</dbReference>
<keyword evidence="5 20" id="KW-0812">Transmembrane</keyword>
<comment type="subcellular location">
    <subcellularLocation>
        <location evidence="1">Cell membrane</location>
        <topology evidence="1">Multi-pass membrane protein</topology>
    </subcellularLocation>
</comment>
<feature type="transmembrane region" description="Helical" evidence="20">
    <location>
        <begin position="441"/>
        <end position="462"/>
    </location>
</feature>
<dbReference type="Gene3D" id="1.10.287.70">
    <property type="match status" value="1"/>
</dbReference>
<keyword evidence="24" id="KW-1185">Reference proteome</keyword>
<evidence type="ECO:0000256" key="4">
    <source>
        <dbReference type="ARBA" id="ARBA00022538"/>
    </source>
</evidence>
<keyword evidence="6" id="KW-0631">Potassium channel</keyword>
<dbReference type="FunFam" id="1.20.120.350:FF:000042">
    <property type="entry name" value="Potassium voltage-gated channel subfamily V member 2"/>
    <property type="match status" value="1"/>
</dbReference>
<evidence type="ECO:0000259" key="22">
    <source>
        <dbReference type="Pfam" id="PF02214"/>
    </source>
</evidence>
<dbReference type="GO" id="GO:0051260">
    <property type="term" value="P:protein homooligomerization"/>
    <property type="evidence" value="ECO:0007669"/>
    <property type="project" value="InterPro"/>
</dbReference>
<dbReference type="InterPro" id="IPR028325">
    <property type="entry name" value="VG_K_chnl"/>
</dbReference>
<dbReference type="STRING" id="42514.ENSPNAP00000005842"/>
<evidence type="ECO:0000313" key="24">
    <source>
        <dbReference type="Proteomes" id="UP001501920"/>
    </source>
</evidence>
<evidence type="ECO:0000256" key="14">
    <source>
        <dbReference type="ARBA" id="ARBA00056149"/>
    </source>
</evidence>
<dbReference type="OMA" id="HEYASNM"/>
<comment type="subunit">
    <text evidence="16">Heteromultimer with KCNB1, KCNC1 and KCNF1. Does not form homomultimers.</text>
</comment>
<dbReference type="InterPro" id="IPR003971">
    <property type="entry name" value="K_chnl_volt-dep_Kv5/Kv9"/>
</dbReference>
<dbReference type="InterPro" id="IPR003131">
    <property type="entry name" value="T1-type_BTB"/>
</dbReference>